<protein>
    <submittedName>
        <fullName evidence="1">Uncharacterized protein MANES_01G021200</fullName>
    </submittedName>
</protein>
<reference evidence="1" key="1">
    <citation type="submission" date="2018-02" db="EMBL/GenBank/DDBJ databases">
        <title>Rhizophora mucronata_Transcriptome.</title>
        <authorList>
            <person name="Meera S.P."/>
            <person name="Sreeshan A."/>
            <person name="Augustine A."/>
        </authorList>
    </citation>
    <scope>NUCLEOTIDE SEQUENCE</scope>
    <source>
        <tissue evidence="1">Leaf</tissue>
    </source>
</reference>
<dbReference type="AlphaFoldDB" id="A0A2P2LN94"/>
<proteinExistence type="predicted"/>
<sequence>MARAVSNSRSSIISNTICNITIQKQIFYFFYCALSGRNSRWLLLAEVSSQ</sequence>
<name>A0A2P2LN94_RHIMU</name>
<organism evidence="1">
    <name type="scientific">Rhizophora mucronata</name>
    <name type="common">Asiatic mangrove</name>
    <dbReference type="NCBI Taxonomy" id="61149"/>
    <lineage>
        <taxon>Eukaryota</taxon>
        <taxon>Viridiplantae</taxon>
        <taxon>Streptophyta</taxon>
        <taxon>Embryophyta</taxon>
        <taxon>Tracheophyta</taxon>
        <taxon>Spermatophyta</taxon>
        <taxon>Magnoliopsida</taxon>
        <taxon>eudicotyledons</taxon>
        <taxon>Gunneridae</taxon>
        <taxon>Pentapetalae</taxon>
        <taxon>rosids</taxon>
        <taxon>fabids</taxon>
        <taxon>Malpighiales</taxon>
        <taxon>Rhizophoraceae</taxon>
        <taxon>Rhizophora</taxon>
    </lineage>
</organism>
<evidence type="ECO:0000313" key="1">
    <source>
        <dbReference type="EMBL" id="MBX19443.1"/>
    </source>
</evidence>
<dbReference type="EMBL" id="GGEC01038959">
    <property type="protein sequence ID" value="MBX19443.1"/>
    <property type="molecule type" value="Transcribed_RNA"/>
</dbReference>
<accession>A0A2P2LN94</accession>